<dbReference type="PANTHER" id="PTHR31973">
    <property type="entry name" value="POLYPROTEIN, PUTATIVE-RELATED"/>
    <property type="match status" value="1"/>
</dbReference>
<dbReference type="GO" id="GO:0004803">
    <property type="term" value="F:transposase activity"/>
    <property type="evidence" value="ECO:0007669"/>
    <property type="project" value="InterPro"/>
</dbReference>
<reference evidence="5" key="1">
    <citation type="submission" date="2019-10" db="EMBL/GenBank/DDBJ databases">
        <authorList>
            <person name="Zhang R."/>
            <person name="Pan Y."/>
            <person name="Wang J."/>
            <person name="Ma R."/>
            <person name="Yu S."/>
        </authorList>
    </citation>
    <scope>NUCLEOTIDE SEQUENCE</scope>
    <source>
        <strain evidence="5">LA-IB0</strain>
        <tissue evidence="5">Leaf</tissue>
    </source>
</reference>
<dbReference type="Pfam" id="PF10551">
    <property type="entry name" value="MULE"/>
    <property type="match status" value="1"/>
</dbReference>
<dbReference type="AlphaFoldDB" id="A0AAV6X6M2"/>
<dbReference type="InterPro" id="IPR001207">
    <property type="entry name" value="Transposase_mutator"/>
</dbReference>
<keyword evidence="1" id="KW-0815">Transposition</keyword>
<evidence type="ECO:0000256" key="3">
    <source>
        <dbReference type="ARBA" id="ARBA00023172"/>
    </source>
</evidence>
<organism evidence="5 6">
    <name type="scientific">Buddleja alternifolia</name>
    <dbReference type="NCBI Taxonomy" id="168488"/>
    <lineage>
        <taxon>Eukaryota</taxon>
        <taxon>Viridiplantae</taxon>
        <taxon>Streptophyta</taxon>
        <taxon>Embryophyta</taxon>
        <taxon>Tracheophyta</taxon>
        <taxon>Spermatophyta</taxon>
        <taxon>Magnoliopsida</taxon>
        <taxon>eudicotyledons</taxon>
        <taxon>Gunneridae</taxon>
        <taxon>Pentapetalae</taxon>
        <taxon>asterids</taxon>
        <taxon>lamiids</taxon>
        <taxon>Lamiales</taxon>
        <taxon>Scrophulariaceae</taxon>
        <taxon>Buddlejeae</taxon>
        <taxon>Buddleja</taxon>
    </lineage>
</organism>
<dbReference type="InterPro" id="IPR018289">
    <property type="entry name" value="MULE_transposase_dom"/>
</dbReference>
<dbReference type="Proteomes" id="UP000826271">
    <property type="component" value="Unassembled WGS sequence"/>
</dbReference>
<evidence type="ECO:0000256" key="2">
    <source>
        <dbReference type="ARBA" id="ARBA00023125"/>
    </source>
</evidence>
<gene>
    <name evidence="5" type="ORF">BUALT_Bualt09G0026400</name>
</gene>
<evidence type="ECO:0000313" key="6">
    <source>
        <dbReference type="Proteomes" id="UP000826271"/>
    </source>
</evidence>
<protein>
    <recommendedName>
        <fullName evidence="4">MULE transposase domain-containing protein</fullName>
    </recommendedName>
</protein>
<evidence type="ECO:0000259" key="4">
    <source>
        <dbReference type="Pfam" id="PF10551"/>
    </source>
</evidence>
<proteinExistence type="predicted"/>
<dbReference type="GO" id="GO:0003677">
    <property type="term" value="F:DNA binding"/>
    <property type="evidence" value="ECO:0007669"/>
    <property type="project" value="UniProtKB-KW"/>
</dbReference>
<keyword evidence="3" id="KW-0233">DNA recombination</keyword>
<sequence length="202" mass="22957">MMYAKCVDKQSKRRALKKLEGSPDEHFALLWDYASEIERSNPGSTVIIGGCGPIIGVDGCHLKGPYKGVLLTAVSVDPNNNIYPIACVVVAKECTDTWNWFFTIFKIDVNIENDSDYTFMSDKQKGLIIAFQQVFPNSHHRFCVRHLHSNFKIAGFRGLAFKDAFWKAAKATTPNEFSRKMDEMRALIDEDADWFNDKPPKQ</sequence>
<name>A0AAV6X6M2_9LAMI</name>
<accession>A0AAV6X6M2</accession>
<dbReference type="PROSITE" id="PS01007">
    <property type="entry name" value="TRANSPOSASE_MUTATOR"/>
    <property type="match status" value="1"/>
</dbReference>
<dbReference type="GO" id="GO:0006313">
    <property type="term" value="P:DNA transposition"/>
    <property type="evidence" value="ECO:0007669"/>
    <property type="project" value="InterPro"/>
</dbReference>
<keyword evidence="2" id="KW-0238">DNA-binding</keyword>
<feature type="domain" description="MULE transposase" evidence="4">
    <location>
        <begin position="55"/>
        <end position="150"/>
    </location>
</feature>
<dbReference type="PANTHER" id="PTHR31973:SF191">
    <property type="entry name" value="OS05G0489400 PROTEIN"/>
    <property type="match status" value="1"/>
</dbReference>
<evidence type="ECO:0000256" key="1">
    <source>
        <dbReference type="ARBA" id="ARBA00022578"/>
    </source>
</evidence>
<evidence type="ECO:0000313" key="5">
    <source>
        <dbReference type="EMBL" id="KAG8376081.1"/>
    </source>
</evidence>
<keyword evidence="6" id="KW-1185">Reference proteome</keyword>
<dbReference type="EMBL" id="WHWC01000009">
    <property type="protein sequence ID" value="KAG8376081.1"/>
    <property type="molecule type" value="Genomic_DNA"/>
</dbReference>
<comment type="caution">
    <text evidence="5">The sequence shown here is derived from an EMBL/GenBank/DDBJ whole genome shotgun (WGS) entry which is preliminary data.</text>
</comment>